<dbReference type="Pfam" id="PF01612">
    <property type="entry name" value="DNA_pol_A_exo1"/>
    <property type="match status" value="1"/>
</dbReference>
<proteinExistence type="predicted"/>
<keyword evidence="2" id="KW-0378">Hydrolase</keyword>
<dbReference type="CDD" id="cd06141">
    <property type="entry name" value="WRN_exo"/>
    <property type="match status" value="1"/>
</dbReference>
<evidence type="ECO:0000256" key="1">
    <source>
        <dbReference type="ARBA" id="ARBA00022722"/>
    </source>
</evidence>
<evidence type="ECO:0000313" key="5">
    <source>
        <dbReference type="EMBL" id="KAL2828768.1"/>
    </source>
</evidence>
<name>A0ABR4ILX7_9EURO</name>
<gene>
    <name evidence="5" type="ORF">BDW59DRAFT_159563</name>
</gene>
<evidence type="ECO:0000256" key="3">
    <source>
        <dbReference type="SAM" id="MobiDB-lite"/>
    </source>
</evidence>
<organism evidence="5 6">
    <name type="scientific">Aspergillus cavernicola</name>
    <dbReference type="NCBI Taxonomy" id="176166"/>
    <lineage>
        <taxon>Eukaryota</taxon>
        <taxon>Fungi</taxon>
        <taxon>Dikarya</taxon>
        <taxon>Ascomycota</taxon>
        <taxon>Pezizomycotina</taxon>
        <taxon>Eurotiomycetes</taxon>
        <taxon>Eurotiomycetidae</taxon>
        <taxon>Eurotiales</taxon>
        <taxon>Aspergillaceae</taxon>
        <taxon>Aspergillus</taxon>
        <taxon>Aspergillus subgen. Nidulantes</taxon>
    </lineage>
</organism>
<keyword evidence="1" id="KW-0540">Nuclease</keyword>
<dbReference type="InterPro" id="IPR036397">
    <property type="entry name" value="RNaseH_sf"/>
</dbReference>
<feature type="region of interest" description="Disordered" evidence="3">
    <location>
        <begin position="29"/>
        <end position="52"/>
    </location>
</feature>
<dbReference type="SMART" id="SM00474">
    <property type="entry name" value="35EXOc"/>
    <property type="match status" value="1"/>
</dbReference>
<dbReference type="InterPro" id="IPR012337">
    <property type="entry name" value="RNaseH-like_sf"/>
</dbReference>
<comment type="caution">
    <text evidence="5">The sequence shown here is derived from an EMBL/GenBank/DDBJ whole genome shotgun (WGS) entry which is preliminary data.</text>
</comment>
<dbReference type="InterPro" id="IPR002562">
    <property type="entry name" value="3'-5'_exonuclease_dom"/>
</dbReference>
<reference evidence="5 6" key="1">
    <citation type="submission" date="2024-07" db="EMBL/GenBank/DDBJ databases">
        <title>Section-level genome sequencing and comparative genomics of Aspergillus sections Usti and Cavernicolus.</title>
        <authorList>
            <consortium name="Lawrence Berkeley National Laboratory"/>
            <person name="Nybo J.L."/>
            <person name="Vesth T.C."/>
            <person name="Theobald S."/>
            <person name="Frisvad J.C."/>
            <person name="Larsen T.O."/>
            <person name="Kjaerboelling I."/>
            <person name="Rothschild-Mancinelli K."/>
            <person name="Lyhne E.K."/>
            <person name="Kogle M.E."/>
            <person name="Barry K."/>
            <person name="Clum A."/>
            <person name="Na H."/>
            <person name="Ledsgaard L."/>
            <person name="Lin J."/>
            <person name="Lipzen A."/>
            <person name="Kuo A."/>
            <person name="Riley R."/>
            <person name="Mondo S."/>
            <person name="LaButti K."/>
            <person name="Haridas S."/>
            <person name="Pangalinan J."/>
            <person name="Salamov A.A."/>
            <person name="Simmons B.A."/>
            <person name="Magnuson J.K."/>
            <person name="Chen J."/>
            <person name="Drula E."/>
            <person name="Henrissat B."/>
            <person name="Wiebenga A."/>
            <person name="Lubbers R.J."/>
            <person name="Gomes A.C."/>
            <person name="Makela M.R."/>
            <person name="Stajich J."/>
            <person name="Grigoriev I.V."/>
            <person name="Mortensen U.H."/>
            <person name="De vries R.P."/>
            <person name="Baker S.E."/>
            <person name="Andersen M.R."/>
        </authorList>
    </citation>
    <scope>NUCLEOTIDE SEQUENCE [LARGE SCALE GENOMIC DNA]</scope>
    <source>
        <strain evidence="5 6">CBS 600.67</strain>
    </source>
</reference>
<dbReference type="Proteomes" id="UP001610335">
    <property type="component" value="Unassembled WGS sequence"/>
</dbReference>
<sequence length="341" mass="38380">MERNRSIAGTKRLYSCRSAPWKTVSTVFNKSSSTGTQRDRKSTGSRISKSYSSQDRVLKINLPSQQVSSSLQPTNQPTSQFWSHRLYKDEDGKDLVIHYCKSLETTEKVAKLFLNDKLLGLDLEWKAQASASDSIQSNVSVIQFASQNRIALFQIARFMPGKTLEHLVSPTLKRILESSDVTKVGVTIKADCTRLRKYLGIDPHSIFELSHLHKLIKYCHVNPKLINKRPVSLNEQVEEHFGLPLEKDVDVRCSNWTGSLTYRQVHYAAADAYANYQLFQTMDAKRKALNPTPPLPAHAELNLPIRTVPEPEVSVDLESNGIETIDPVNNAEKPEGCSQSI</sequence>
<dbReference type="PANTHER" id="PTHR13620">
    <property type="entry name" value="3-5 EXONUCLEASE"/>
    <property type="match status" value="1"/>
</dbReference>
<evidence type="ECO:0000313" key="6">
    <source>
        <dbReference type="Proteomes" id="UP001610335"/>
    </source>
</evidence>
<feature type="domain" description="3'-5' exonuclease" evidence="4">
    <location>
        <begin position="97"/>
        <end position="287"/>
    </location>
</feature>
<protein>
    <submittedName>
        <fullName evidence="5">Ribonuclease H-like domain-containing protein</fullName>
    </submittedName>
</protein>
<accession>A0ABR4ILX7</accession>
<evidence type="ECO:0000256" key="2">
    <source>
        <dbReference type="ARBA" id="ARBA00022801"/>
    </source>
</evidence>
<dbReference type="EMBL" id="JBFXLS010000019">
    <property type="protein sequence ID" value="KAL2828768.1"/>
    <property type="molecule type" value="Genomic_DNA"/>
</dbReference>
<dbReference type="PANTHER" id="PTHR13620:SF104">
    <property type="entry name" value="EXONUCLEASE 3'-5' DOMAIN-CONTAINING PROTEIN 2"/>
    <property type="match status" value="1"/>
</dbReference>
<dbReference type="Gene3D" id="3.30.420.10">
    <property type="entry name" value="Ribonuclease H-like superfamily/Ribonuclease H"/>
    <property type="match status" value="1"/>
</dbReference>
<evidence type="ECO:0000259" key="4">
    <source>
        <dbReference type="SMART" id="SM00474"/>
    </source>
</evidence>
<dbReference type="InterPro" id="IPR051132">
    <property type="entry name" value="3-5_Exonuclease_domain"/>
</dbReference>
<keyword evidence="6" id="KW-1185">Reference proteome</keyword>
<dbReference type="SUPFAM" id="SSF53098">
    <property type="entry name" value="Ribonuclease H-like"/>
    <property type="match status" value="1"/>
</dbReference>